<feature type="transmembrane region" description="Helical" evidence="9">
    <location>
        <begin position="497"/>
        <end position="518"/>
    </location>
</feature>
<feature type="transmembrane region" description="Helical" evidence="9">
    <location>
        <begin position="361"/>
        <end position="381"/>
    </location>
</feature>
<feature type="transmembrane region" description="Helical" evidence="9">
    <location>
        <begin position="217"/>
        <end position="239"/>
    </location>
</feature>
<evidence type="ECO:0000256" key="1">
    <source>
        <dbReference type="ARBA" id="ARBA00004141"/>
    </source>
</evidence>
<feature type="domain" description="Major facilitator superfamily (MFS) profile" evidence="10">
    <location>
        <begin position="86"/>
        <end position="523"/>
    </location>
</feature>
<evidence type="ECO:0000256" key="8">
    <source>
        <dbReference type="SAM" id="MobiDB-lite"/>
    </source>
</evidence>
<comment type="subcellular location">
    <subcellularLocation>
        <location evidence="2">Cell membrane</location>
    </subcellularLocation>
    <subcellularLocation>
        <location evidence="1">Membrane</location>
        <topology evidence="1">Multi-pass membrane protein</topology>
    </subcellularLocation>
</comment>
<organism evidence="11 12">
    <name type="scientific">Cytospora mali</name>
    <name type="common">Apple Valsa canker fungus</name>
    <name type="synonym">Valsa mali</name>
    <dbReference type="NCBI Taxonomy" id="578113"/>
    <lineage>
        <taxon>Eukaryota</taxon>
        <taxon>Fungi</taxon>
        <taxon>Dikarya</taxon>
        <taxon>Ascomycota</taxon>
        <taxon>Pezizomycotina</taxon>
        <taxon>Sordariomycetes</taxon>
        <taxon>Sordariomycetidae</taxon>
        <taxon>Diaporthales</taxon>
        <taxon>Cytosporaceae</taxon>
        <taxon>Cytospora</taxon>
    </lineage>
</organism>
<dbReference type="PANTHER" id="PTHR23502:SF61">
    <property type="entry name" value="MULTIDRUG TRANSPORTER, PUTATIVE (AFU_ORTHOLOGUE AFUA_3G02780)-RELATED"/>
    <property type="match status" value="1"/>
</dbReference>
<name>A0A194UM44_CYTMA</name>
<evidence type="ECO:0000259" key="10">
    <source>
        <dbReference type="PROSITE" id="PS50850"/>
    </source>
</evidence>
<keyword evidence="7 9" id="KW-0472">Membrane</keyword>
<feature type="transmembrane region" description="Helical" evidence="9">
    <location>
        <begin position="183"/>
        <end position="205"/>
    </location>
</feature>
<dbReference type="STRING" id="694573.A0A194UM44"/>
<dbReference type="EMBL" id="KN714666">
    <property type="protein sequence ID" value="KUI52726.1"/>
    <property type="molecule type" value="Genomic_DNA"/>
</dbReference>
<feature type="region of interest" description="Disordered" evidence="8">
    <location>
        <begin position="1"/>
        <end position="56"/>
    </location>
</feature>
<dbReference type="SUPFAM" id="SSF103473">
    <property type="entry name" value="MFS general substrate transporter"/>
    <property type="match status" value="1"/>
</dbReference>
<feature type="transmembrane region" description="Helical" evidence="9">
    <location>
        <begin position="156"/>
        <end position="177"/>
    </location>
</feature>
<keyword evidence="4" id="KW-1003">Cell membrane</keyword>
<accession>A0A194UM44</accession>
<dbReference type="PANTHER" id="PTHR23502">
    <property type="entry name" value="MAJOR FACILITATOR SUPERFAMILY"/>
    <property type="match status" value="1"/>
</dbReference>
<feature type="transmembrane region" description="Helical" evidence="9">
    <location>
        <begin position="245"/>
        <end position="267"/>
    </location>
</feature>
<keyword evidence="5 9" id="KW-0812">Transmembrane</keyword>
<evidence type="ECO:0000256" key="9">
    <source>
        <dbReference type="SAM" id="Phobius"/>
    </source>
</evidence>
<feature type="transmembrane region" description="Helical" evidence="9">
    <location>
        <begin position="402"/>
        <end position="423"/>
    </location>
</feature>
<dbReference type="FunFam" id="1.20.1250.20:FF:000082">
    <property type="entry name" value="MFS multidrug transporter, putative"/>
    <property type="match status" value="1"/>
</dbReference>
<dbReference type="PROSITE" id="PS50850">
    <property type="entry name" value="MFS"/>
    <property type="match status" value="1"/>
</dbReference>
<dbReference type="OrthoDB" id="4426556at2759"/>
<evidence type="ECO:0000256" key="5">
    <source>
        <dbReference type="ARBA" id="ARBA00022692"/>
    </source>
</evidence>
<evidence type="ECO:0000256" key="3">
    <source>
        <dbReference type="ARBA" id="ARBA00008335"/>
    </source>
</evidence>
<keyword evidence="12" id="KW-1185">Reference proteome</keyword>
<dbReference type="AlphaFoldDB" id="A0A194UM44"/>
<dbReference type="Proteomes" id="UP000078576">
    <property type="component" value="Unassembled WGS sequence"/>
</dbReference>
<evidence type="ECO:0000256" key="6">
    <source>
        <dbReference type="ARBA" id="ARBA00022989"/>
    </source>
</evidence>
<evidence type="ECO:0000256" key="4">
    <source>
        <dbReference type="ARBA" id="ARBA00022475"/>
    </source>
</evidence>
<sequence length="571" mass="62646">MSPQDVEKQEQGHLSPAPPVHAETSHFSSSDSTNPSAVENGVAGRQTGNVPGAEKVDEDGNIIHTWYGPDDPENPFNWSPVYKWVVTVTICFVSILTGLPAGSYGAGSSYYAEEFRIRESPFDNSIWATVSWNIGAAVWPLIFVPLTESKGRMPGYFGAYIIFVAFLFGSAFAQNYATLIVTRFFGGGASSVAINIVGGSIADVWKGDEARSLPMSLFGFTSVAGIALGPFVGSVIVQIHKSFPWRWIFYVQIIYNAGLIPMFWFILRETRADVILARRAKKLRKETGKPIYAESEFNRQSTVTLLKMSFYRPARMLTTEPVVIFFTLWVSFAWGILFLFFSSVVQTFQSAYDFNTLQTGLVQLAISAGAIIATFINPMQDRLYVKSASRNKERPGKPIPEARLYSSVPGSILFAAGLFWYGWSCRTTVHWIVPTCGIACVGIGIYSIYLGVVNYLTDAYEKYAASALSAASLGRNVFGAFLPLASKPLFTNLGFGWAGSLLGFIGLAMVPIPIVLLFKGEAIRANSPLMSESTYDDDEVEARRSSYVRAHSARNSVRGAHSARNSVRGNV</sequence>
<dbReference type="Gene3D" id="1.20.1250.20">
    <property type="entry name" value="MFS general substrate transporter like domains"/>
    <property type="match status" value="1"/>
</dbReference>
<dbReference type="GO" id="GO:0022857">
    <property type="term" value="F:transmembrane transporter activity"/>
    <property type="evidence" value="ECO:0007669"/>
    <property type="project" value="InterPro"/>
</dbReference>
<reference evidence="12" key="1">
    <citation type="submission" date="2014-12" db="EMBL/GenBank/DDBJ databases">
        <title>Genome Sequence of Valsa Canker Pathogens Uncovers a Specific Adaption of Colonization on Woody Bark.</title>
        <authorList>
            <person name="Yin Z."/>
            <person name="Liu H."/>
            <person name="Gao X."/>
            <person name="Li Z."/>
            <person name="Song N."/>
            <person name="Ke X."/>
            <person name="Dai Q."/>
            <person name="Wu Y."/>
            <person name="Sun Y."/>
            <person name="Xu J.-R."/>
            <person name="Kang Z.K."/>
            <person name="Wang L."/>
            <person name="Huang L."/>
        </authorList>
    </citation>
    <scope>NUCLEOTIDE SEQUENCE [LARGE SCALE GENOMIC DNA]</scope>
    <source>
        <strain evidence="12">SXYL134</strain>
    </source>
</reference>
<dbReference type="InterPro" id="IPR020846">
    <property type="entry name" value="MFS_dom"/>
</dbReference>
<feature type="transmembrane region" description="Helical" evidence="9">
    <location>
        <begin position="84"/>
        <end position="106"/>
    </location>
</feature>
<feature type="region of interest" description="Disordered" evidence="8">
    <location>
        <begin position="551"/>
        <end position="571"/>
    </location>
</feature>
<evidence type="ECO:0000256" key="2">
    <source>
        <dbReference type="ARBA" id="ARBA00004236"/>
    </source>
</evidence>
<evidence type="ECO:0000256" key="7">
    <source>
        <dbReference type="ARBA" id="ARBA00023136"/>
    </source>
</evidence>
<feature type="compositionally biased region" description="Basic and acidic residues" evidence="8">
    <location>
        <begin position="1"/>
        <end position="11"/>
    </location>
</feature>
<dbReference type="InterPro" id="IPR011701">
    <property type="entry name" value="MFS"/>
</dbReference>
<comment type="similarity">
    <text evidence="3">Belongs to the major facilitator superfamily.</text>
</comment>
<dbReference type="InterPro" id="IPR036259">
    <property type="entry name" value="MFS_trans_sf"/>
</dbReference>
<feature type="transmembrane region" description="Helical" evidence="9">
    <location>
        <begin position="126"/>
        <end position="144"/>
    </location>
</feature>
<evidence type="ECO:0000313" key="11">
    <source>
        <dbReference type="EMBL" id="KUI52726.1"/>
    </source>
</evidence>
<dbReference type="Pfam" id="PF07690">
    <property type="entry name" value="MFS_1"/>
    <property type="match status" value="1"/>
</dbReference>
<protein>
    <submittedName>
        <fullName evidence="11">Transporter mfs2</fullName>
    </submittedName>
</protein>
<keyword evidence="6 9" id="KW-1133">Transmembrane helix</keyword>
<evidence type="ECO:0000313" key="12">
    <source>
        <dbReference type="Proteomes" id="UP000078576"/>
    </source>
</evidence>
<feature type="transmembrane region" description="Helical" evidence="9">
    <location>
        <begin position="322"/>
        <end position="341"/>
    </location>
</feature>
<feature type="transmembrane region" description="Helical" evidence="9">
    <location>
        <begin position="464"/>
        <end position="485"/>
    </location>
</feature>
<proteinExistence type="inferred from homology"/>
<dbReference type="GO" id="GO:0005886">
    <property type="term" value="C:plasma membrane"/>
    <property type="evidence" value="ECO:0007669"/>
    <property type="project" value="UniProtKB-SubCell"/>
</dbReference>
<feature type="transmembrane region" description="Helical" evidence="9">
    <location>
        <begin position="429"/>
        <end position="452"/>
    </location>
</feature>
<feature type="compositionally biased region" description="Polar residues" evidence="8">
    <location>
        <begin position="25"/>
        <end position="37"/>
    </location>
</feature>
<gene>
    <name evidence="11" type="ORF">VP1G_00208</name>
</gene>